<keyword evidence="3" id="KW-0378">Hydrolase</keyword>
<dbReference type="Gene3D" id="3.20.20.140">
    <property type="entry name" value="Metal-dependent hydrolases"/>
    <property type="match status" value="1"/>
</dbReference>
<dbReference type="PANTHER" id="PTHR39181:SF1">
    <property type="entry name" value="TYROSINE-PROTEIN PHOSPHATASE YWQE"/>
    <property type="match status" value="1"/>
</dbReference>
<comment type="similarity">
    <text evidence="1">Belongs to the metallo-dependent hydrolases superfamily. CpsB/CapC family.</text>
</comment>
<dbReference type="OrthoDB" id="9788539at2"/>
<dbReference type="AlphaFoldDB" id="A0A1G6BLA0"/>
<dbReference type="GO" id="GO:0030145">
    <property type="term" value="F:manganese ion binding"/>
    <property type="evidence" value="ECO:0007669"/>
    <property type="project" value="InterPro"/>
</dbReference>
<dbReference type="PANTHER" id="PTHR39181">
    <property type="entry name" value="TYROSINE-PROTEIN PHOSPHATASE YWQE"/>
    <property type="match status" value="1"/>
</dbReference>
<evidence type="ECO:0000256" key="3">
    <source>
        <dbReference type="ARBA" id="ARBA00022801"/>
    </source>
</evidence>
<dbReference type="InterPro" id="IPR016195">
    <property type="entry name" value="Pol/histidinol_Pase-like"/>
</dbReference>
<keyword evidence="7" id="KW-1185">Reference proteome</keyword>
<evidence type="ECO:0000313" key="6">
    <source>
        <dbReference type="EMBL" id="SDB21393.1"/>
    </source>
</evidence>
<dbReference type="Pfam" id="PF19567">
    <property type="entry name" value="CpsB_CapC"/>
    <property type="match status" value="1"/>
</dbReference>
<dbReference type="SUPFAM" id="SSF89550">
    <property type="entry name" value="PHP domain-like"/>
    <property type="match status" value="1"/>
</dbReference>
<dbReference type="GO" id="GO:0004725">
    <property type="term" value="F:protein tyrosine phosphatase activity"/>
    <property type="evidence" value="ECO:0007669"/>
    <property type="project" value="UniProtKB-EC"/>
</dbReference>
<evidence type="ECO:0000256" key="4">
    <source>
        <dbReference type="ARBA" id="ARBA00022912"/>
    </source>
</evidence>
<reference evidence="6 7" key="1">
    <citation type="submission" date="2016-10" db="EMBL/GenBank/DDBJ databases">
        <authorList>
            <person name="de Groot N.N."/>
        </authorList>
    </citation>
    <scope>NUCLEOTIDE SEQUENCE [LARGE SCALE GENOMIC DNA]</scope>
    <source>
        <strain evidence="6 7">DSM 3217</strain>
    </source>
</reference>
<dbReference type="EMBL" id="FMXR01000011">
    <property type="protein sequence ID" value="SDB21393.1"/>
    <property type="molecule type" value="Genomic_DNA"/>
</dbReference>
<evidence type="ECO:0000256" key="1">
    <source>
        <dbReference type="ARBA" id="ARBA00005750"/>
    </source>
</evidence>
<dbReference type="InterPro" id="IPR016667">
    <property type="entry name" value="Caps_polysacc_synth_CpsB/CapC"/>
</dbReference>
<dbReference type="STRING" id="1732.SAMN02910417_01598"/>
<gene>
    <name evidence="6" type="ORF">SAMN02910417_01598</name>
</gene>
<evidence type="ECO:0000313" key="7">
    <source>
        <dbReference type="Proteomes" id="UP000199228"/>
    </source>
</evidence>
<dbReference type="Proteomes" id="UP000199228">
    <property type="component" value="Unassembled WGS sequence"/>
</dbReference>
<protein>
    <recommendedName>
        <fullName evidence="2">protein-tyrosine-phosphatase</fullName>
        <ecNumber evidence="2">3.1.3.48</ecNumber>
    </recommendedName>
</protein>
<evidence type="ECO:0000256" key="2">
    <source>
        <dbReference type="ARBA" id="ARBA00013064"/>
    </source>
</evidence>
<dbReference type="RefSeq" id="WP_090173836.1">
    <property type="nucleotide sequence ID" value="NZ_FMXR01000011.1"/>
</dbReference>
<dbReference type="EC" id="3.1.3.48" evidence="2"/>
<accession>A0A1G6BLA0</accession>
<evidence type="ECO:0000256" key="5">
    <source>
        <dbReference type="ARBA" id="ARBA00051722"/>
    </source>
</evidence>
<proteinExistence type="inferred from homology"/>
<name>A0A1G6BLA0_EUBOX</name>
<sequence>MWVDIHTHVLPGIDDGSQNWDETMELAELALSGGTDILVCTNHTNIPGIYENYESENLRTLFEMFQRKLEKEKMPLRILRGNEIFSTPGIQRLLNEKKVIPINNTGYYLVEFSFREDPDFMADVLFGMIKDGYHPILAHPERYECVQDYPAFVFQWMSEGVLTQMNKQSLLGQFGREVEVAAQCLFEHNLITCIASDAHSQERRTTNLSSIAEYLEDRFGEEAAQLLLNENPRRIIEGKRVVGQNLIPFADKGWY</sequence>
<keyword evidence="4" id="KW-0904">Protein phosphatase</keyword>
<dbReference type="PIRSF" id="PIRSF016557">
    <property type="entry name" value="Caps_synth_CpsB"/>
    <property type="match status" value="1"/>
</dbReference>
<comment type="catalytic activity">
    <reaction evidence="5">
        <text>O-phospho-L-tyrosyl-[protein] + H2O = L-tyrosyl-[protein] + phosphate</text>
        <dbReference type="Rhea" id="RHEA:10684"/>
        <dbReference type="Rhea" id="RHEA-COMP:10136"/>
        <dbReference type="Rhea" id="RHEA-COMP:20101"/>
        <dbReference type="ChEBI" id="CHEBI:15377"/>
        <dbReference type="ChEBI" id="CHEBI:43474"/>
        <dbReference type="ChEBI" id="CHEBI:46858"/>
        <dbReference type="ChEBI" id="CHEBI:61978"/>
        <dbReference type="EC" id="3.1.3.48"/>
    </reaction>
</comment>
<organism evidence="6 7">
    <name type="scientific">Eubacterium oxidoreducens</name>
    <dbReference type="NCBI Taxonomy" id="1732"/>
    <lineage>
        <taxon>Bacteria</taxon>
        <taxon>Bacillati</taxon>
        <taxon>Bacillota</taxon>
        <taxon>Clostridia</taxon>
        <taxon>Eubacteriales</taxon>
        <taxon>Eubacteriaceae</taxon>
        <taxon>Eubacterium</taxon>
    </lineage>
</organism>